<dbReference type="InterPro" id="IPR050902">
    <property type="entry name" value="ABC_Transporter_SBP"/>
</dbReference>
<evidence type="ECO:0000256" key="1">
    <source>
        <dbReference type="ARBA" id="ARBA00008814"/>
    </source>
</evidence>
<dbReference type="Pfam" id="PF01497">
    <property type="entry name" value="Peripla_BP_2"/>
    <property type="match status" value="1"/>
</dbReference>
<proteinExistence type="inferred from homology"/>
<gene>
    <name evidence="4" type="ORF">BF93_10100</name>
</gene>
<dbReference type="PANTHER" id="PTHR30535">
    <property type="entry name" value="VITAMIN B12-BINDING PROTEIN"/>
    <property type="match status" value="1"/>
</dbReference>
<dbReference type="PATRIC" id="fig|396014.3.peg.3512"/>
<reference evidence="4 5" key="1">
    <citation type="submission" date="2014-02" db="EMBL/GenBank/DDBJ databases">
        <title>Genome sequence of Brachybacterium phenoliresistens strain W13A50.</title>
        <authorList>
            <person name="Wang X."/>
        </authorList>
    </citation>
    <scope>NUCLEOTIDE SEQUENCE [LARGE SCALE GENOMIC DNA]</scope>
    <source>
        <strain evidence="4 5">W13A50</strain>
    </source>
</reference>
<keyword evidence="2" id="KW-0732">Signal</keyword>
<dbReference type="STRING" id="396014.BF93_10100"/>
<dbReference type="HOGENOM" id="CLU_038034_7_3_11"/>
<comment type="caution">
    <text evidence="4">The sequence shown here is derived from an EMBL/GenBank/DDBJ whole genome shotgun (WGS) entry which is preliminary data.</text>
</comment>
<dbReference type="InterPro" id="IPR002491">
    <property type="entry name" value="ABC_transptr_periplasmic_BD"/>
</dbReference>
<feature type="signal peptide" evidence="2">
    <location>
        <begin position="1"/>
        <end position="25"/>
    </location>
</feature>
<dbReference type="Gene3D" id="3.40.50.1980">
    <property type="entry name" value="Nitrogenase molybdenum iron protein domain"/>
    <property type="match status" value="2"/>
</dbReference>
<dbReference type="PROSITE" id="PS51257">
    <property type="entry name" value="PROKAR_LIPOPROTEIN"/>
    <property type="match status" value="1"/>
</dbReference>
<evidence type="ECO:0000256" key="2">
    <source>
        <dbReference type="SAM" id="SignalP"/>
    </source>
</evidence>
<sequence length="353" mass="37677">MPTVKVSSALAAVALAALMLTGCGASEVIEEPTAAAQAEGTTQYPLTIENCGREVTVESAPARVVSLDQNSTEILLSLGLQDRVVGTASWTDPILEDLADENADVPRLADNAPTYEVLLGADPDFVTASFGRHYNQEGGVVTRDRLAETGIGSYLSPTDCEGAMSINGGGTRTVPLTVDPLYQEIRDMAAIFDVPERGEQLIAQLEEHRTAALEGVDLGGARVMFWFADTRTPYIAGGFGAPSYLADQTGMVNVYADVPDDWPAVGWESVVEQGPQILVLGDLQRDRFPGDKLEDKIAFLEDDPLTSTLPAVRNGCYIALHGAEMNPSIRFVDGLEKIQAWARESGDCASGAR</sequence>
<protein>
    <submittedName>
        <fullName evidence="4">ABC transporter substrate-binding protein</fullName>
    </submittedName>
</protein>
<keyword evidence="5" id="KW-1185">Reference proteome</keyword>
<feature type="domain" description="Fe/B12 periplasmic-binding" evidence="3">
    <location>
        <begin position="63"/>
        <end position="353"/>
    </location>
</feature>
<dbReference type="SUPFAM" id="SSF53807">
    <property type="entry name" value="Helical backbone' metal receptor"/>
    <property type="match status" value="1"/>
</dbReference>
<name>Z9JNC9_9MICO</name>
<organism evidence="4 5">
    <name type="scientific">Brachybacterium phenoliresistens</name>
    <dbReference type="NCBI Taxonomy" id="396014"/>
    <lineage>
        <taxon>Bacteria</taxon>
        <taxon>Bacillati</taxon>
        <taxon>Actinomycetota</taxon>
        <taxon>Actinomycetes</taxon>
        <taxon>Micrococcales</taxon>
        <taxon>Dermabacteraceae</taxon>
        <taxon>Brachybacterium</taxon>
    </lineage>
</organism>
<dbReference type="OrthoDB" id="9797850at2"/>
<dbReference type="eggNOG" id="COG0614">
    <property type="taxonomic scope" value="Bacteria"/>
</dbReference>
<accession>Z9JNC9</accession>
<comment type="similarity">
    <text evidence="1">Belongs to the bacterial solute-binding protein 8 family.</text>
</comment>
<evidence type="ECO:0000313" key="4">
    <source>
        <dbReference type="EMBL" id="EWS79674.1"/>
    </source>
</evidence>
<dbReference type="EMBL" id="JDYK01000027">
    <property type="protein sequence ID" value="EWS79674.1"/>
    <property type="molecule type" value="Genomic_DNA"/>
</dbReference>
<dbReference type="PANTHER" id="PTHR30535:SF7">
    <property type="entry name" value="IRON(III) DICITRATE-BINDING PROTEIN"/>
    <property type="match status" value="1"/>
</dbReference>
<evidence type="ECO:0000313" key="5">
    <source>
        <dbReference type="Proteomes" id="UP000023067"/>
    </source>
</evidence>
<dbReference type="PROSITE" id="PS50983">
    <property type="entry name" value="FE_B12_PBP"/>
    <property type="match status" value="1"/>
</dbReference>
<feature type="chain" id="PRO_5004992579" evidence="2">
    <location>
        <begin position="26"/>
        <end position="353"/>
    </location>
</feature>
<dbReference type="AlphaFoldDB" id="Z9JNC9"/>
<dbReference type="Proteomes" id="UP000023067">
    <property type="component" value="Unassembled WGS sequence"/>
</dbReference>
<evidence type="ECO:0000259" key="3">
    <source>
        <dbReference type="PROSITE" id="PS50983"/>
    </source>
</evidence>